<dbReference type="EMBL" id="LT629751">
    <property type="protein sequence ID" value="SDS06316.1"/>
    <property type="molecule type" value="Genomic_DNA"/>
</dbReference>
<keyword evidence="3" id="KW-1185">Reference proteome</keyword>
<name>A0A1H1P4X4_9PSED</name>
<protein>
    <submittedName>
        <fullName evidence="2">Phosphohistidine phosphatase</fullName>
    </submittedName>
</protein>
<dbReference type="Proteomes" id="UP000243359">
    <property type="component" value="Chromosome I"/>
</dbReference>
<organism evidence="2 3">
    <name type="scientific">Pseudomonas oryzae</name>
    <dbReference type="NCBI Taxonomy" id="1392877"/>
    <lineage>
        <taxon>Bacteria</taxon>
        <taxon>Pseudomonadati</taxon>
        <taxon>Pseudomonadota</taxon>
        <taxon>Gammaproteobacteria</taxon>
        <taxon>Pseudomonadales</taxon>
        <taxon>Pseudomonadaceae</taxon>
        <taxon>Pseudomonas</taxon>
    </lineage>
</organism>
<dbReference type="SMART" id="SM00855">
    <property type="entry name" value="PGAM"/>
    <property type="match status" value="1"/>
</dbReference>
<dbReference type="CDD" id="cd07067">
    <property type="entry name" value="HP_PGM_like"/>
    <property type="match status" value="1"/>
</dbReference>
<reference evidence="3" key="1">
    <citation type="submission" date="2016-10" db="EMBL/GenBank/DDBJ databases">
        <authorList>
            <person name="Varghese N."/>
            <person name="Submissions S."/>
        </authorList>
    </citation>
    <scope>NUCLEOTIDE SEQUENCE [LARGE SCALE GENOMIC DNA]</scope>
    <source>
        <strain evidence="3">KCTC 32247</strain>
    </source>
</reference>
<dbReference type="Gene3D" id="3.40.50.1240">
    <property type="entry name" value="Phosphoglycerate mutase-like"/>
    <property type="match status" value="1"/>
</dbReference>
<dbReference type="InterPro" id="IPR013078">
    <property type="entry name" value="His_Pase_superF_clade-1"/>
</dbReference>
<gene>
    <name evidence="2" type="ORF">SAMN05216221_0985</name>
</gene>
<dbReference type="PANTHER" id="PTHR47623">
    <property type="entry name" value="OS09G0287300 PROTEIN"/>
    <property type="match status" value="1"/>
</dbReference>
<dbReference type="OrthoDB" id="9810154at2"/>
<dbReference type="InterPro" id="IPR029033">
    <property type="entry name" value="His_PPase_superfam"/>
</dbReference>
<feature type="binding site" evidence="1">
    <location>
        <position position="58"/>
    </location>
    <ligand>
        <name>substrate</name>
    </ligand>
</feature>
<dbReference type="AlphaFoldDB" id="A0A1H1P4X4"/>
<dbReference type="RefSeq" id="WP_090347883.1">
    <property type="nucleotide sequence ID" value="NZ_LT629751.1"/>
</dbReference>
<evidence type="ECO:0000313" key="3">
    <source>
        <dbReference type="Proteomes" id="UP000243359"/>
    </source>
</evidence>
<dbReference type="PANTHER" id="PTHR47623:SF1">
    <property type="entry name" value="OS09G0287300 PROTEIN"/>
    <property type="match status" value="1"/>
</dbReference>
<dbReference type="SUPFAM" id="SSF53254">
    <property type="entry name" value="Phosphoglycerate mutase-like"/>
    <property type="match status" value="1"/>
</dbReference>
<dbReference type="Pfam" id="PF00300">
    <property type="entry name" value="His_Phos_1"/>
    <property type="match status" value="1"/>
</dbReference>
<accession>A0A1H1P4X4</accession>
<dbReference type="STRING" id="1392877.SAMN05216221_0985"/>
<evidence type="ECO:0000256" key="1">
    <source>
        <dbReference type="PIRSR" id="PIRSR613078-2"/>
    </source>
</evidence>
<evidence type="ECO:0000313" key="2">
    <source>
        <dbReference type="EMBL" id="SDS06316.1"/>
    </source>
</evidence>
<sequence length="159" mass="17913">MKTLFLVRHGQSSWDDVSLTDRDRPLTDKGKRDAVKMGKRLAEAEVAVDALLSSPALRALATAKAIARKLDFKRRHIVQDERLYSGQVDELLELIEEIGGEHKRLMLVGHNPLLSELVLRLADKDVNLPTCAVAVLRFDTKSWAKIGRQKLDKVTIKYS</sequence>
<proteinExistence type="predicted"/>